<keyword evidence="11" id="KW-0539">Nucleus</keyword>
<dbReference type="GO" id="GO:0016567">
    <property type="term" value="P:protein ubiquitination"/>
    <property type="evidence" value="ECO:0007669"/>
    <property type="project" value="InterPro"/>
</dbReference>
<dbReference type="EC" id="2.3.2.31" evidence="4"/>
<dbReference type="Pfam" id="PF01485">
    <property type="entry name" value="IBR"/>
    <property type="match status" value="1"/>
</dbReference>
<feature type="domain" description="RING-type" evidence="15">
    <location>
        <begin position="144"/>
        <end position="355"/>
    </location>
</feature>
<dbReference type="InterPro" id="IPR002867">
    <property type="entry name" value="IBR_dom"/>
</dbReference>
<evidence type="ECO:0000259" key="14">
    <source>
        <dbReference type="PROSITE" id="PS50089"/>
    </source>
</evidence>
<dbReference type="GO" id="GO:0005634">
    <property type="term" value="C:nucleus"/>
    <property type="evidence" value="ECO:0007669"/>
    <property type="project" value="UniProtKB-SubCell"/>
</dbReference>
<comment type="subcellular location">
    <subcellularLocation>
        <location evidence="2">Nucleus</location>
    </subcellularLocation>
</comment>
<evidence type="ECO:0000256" key="6">
    <source>
        <dbReference type="ARBA" id="ARBA00022723"/>
    </source>
</evidence>
<sequence length="503" mass="58833">MSIGASASDSCSEIGCEDFDYYYDADGGDHFDQSPAPGSILCDPEYVEYSCLDQQQVEDLFDKIVKELIESIPQHLNLKPELAKLLLHLNKWDVEQVRISLMNDSKQFLIENHIINEPSNPPQFRKPKITNNNYLPKNQIPGTSSIECTVCFELSNSSPLLHLDCGHGFCKSCWQMHIETQLQNGVSSHITCMNTNCSLICQKDFVLDLLKNQPCEIDLKYEQTLFRDFVSSHPYLRLCLGSDCDKIIFCNTSKAHRVICSNCNIKFCFKCGSDYHAPASCEIIKKWLVKCADDSETANYISAHTKDCPNCNSCIEKNGGCNHMQCSKCRHHFCWMCFRDWKTHGSEYYECSRYKENPQIAQEANHLKARRALERYLHYYERFENHQKSLKMEEELRLRIKTKIDEKVHNHEGTWIDWQYLHDAATLLTKCRYTLQYTYPFAYYMESSSRKELFEYQQAQLEKEIEELSWKVERAEHTDRAELENQMHVAELKRRTLLQDFFN</sequence>
<evidence type="ECO:0000313" key="17">
    <source>
        <dbReference type="Proteomes" id="UP000580250"/>
    </source>
</evidence>
<dbReference type="FunFam" id="1.20.120.1750:FF:000004">
    <property type="entry name" value="RBR-type E3 ubiquitin transferase"/>
    <property type="match status" value="1"/>
</dbReference>
<evidence type="ECO:0000256" key="12">
    <source>
        <dbReference type="PROSITE-ProRule" id="PRU00175"/>
    </source>
</evidence>
<evidence type="ECO:0000256" key="1">
    <source>
        <dbReference type="ARBA" id="ARBA00001798"/>
    </source>
</evidence>
<evidence type="ECO:0000256" key="5">
    <source>
        <dbReference type="ARBA" id="ARBA00022679"/>
    </source>
</evidence>
<evidence type="ECO:0000256" key="8">
    <source>
        <dbReference type="ARBA" id="ARBA00022771"/>
    </source>
</evidence>
<dbReference type="InterPro" id="IPR044066">
    <property type="entry name" value="TRIAD_supradom"/>
</dbReference>
<evidence type="ECO:0000256" key="7">
    <source>
        <dbReference type="ARBA" id="ARBA00022737"/>
    </source>
</evidence>
<dbReference type="GO" id="GO:0061630">
    <property type="term" value="F:ubiquitin protein ligase activity"/>
    <property type="evidence" value="ECO:0007669"/>
    <property type="project" value="UniProtKB-EC"/>
</dbReference>
<dbReference type="InterPro" id="IPR047555">
    <property type="entry name" value="BRcat_RBR_TRIAD1"/>
</dbReference>
<evidence type="ECO:0000256" key="3">
    <source>
        <dbReference type="ARBA" id="ARBA00005884"/>
    </source>
</evidence>
<dbReference type="Proteomes" id="UP000580250">
    <property type="component" value="Unassembled WGS sequence"/>
</dbReference>
<dbReference type="OrthoDB" id="10009520at2759"/>
<evidence type="ECO:0000256" key="4">
    <source>
        <dbReference type="ARBA" id="ARBA00012251"/>
    </source>
</evidence>
<dbReference type="InterPro" id="IPR045840">
    <property type="entry name" value="Ariadne"/>
</dbReference>
<dbReference type="InterPro" id="IPR013083">
    <property type="entry name" value="Znf_RING/FYVE/PHD"/>
</dbReference>
<evidence type="ECO:0000256" key="10">
    <source>
        <dbReference type="ARBA" id="ARBA00022833"/>
    </source>
</evidence>
<comment type="similarity">
    <text evidence="3">Belongs to the RBR family. Ariadne subfamily.</text>
</comment>
<accession>A0A6V7TPT6</accession>
<keyword evidence="13" id="KW-0175">Coiled coil</keyword>
<organism evidence="16 17">
    <name type="scientific">Meloidogyne enterolobii</name>
    <name type="common">Root-knot nematode worm</name>
    <name type="synonym">Meloidogyne mayaguensis</name>
    <dbReference type="NCBI Taxonomy" id="390850"/>
    <lineage>
        <taxon>Eukaryota</taxon>
        <taxon>Metazoa</taxon>
        <taxon>Ecdysozoa</taxon>
        <taxon>Nematoda</taxon>
        <taxon>Chromadorea</taxon>
        <taxon>Rhabditida</taxon>
        <taxon>Tylenchina</taxon>
        <taxon>Tylenchomorpha</taxon>
        <taxon>Tylenchoidea</taxon>
        <taxon>Meloidogynidae</taxon>
        <taxon>Meloidogyninae</taxon>
        <taxon>Meloidogyne</taxon>
    </lineage>
</organism>
<dbReference type="InterPro" id="IPR047556">
    <property type="entry name" value="Rcat_RBR_TRIAD1"/>
</dbReference>
<evidence type="ECO:0000256" key="13">
    <source>
        <dbReference type="SAM" id="Coils"/>
    </source>
</evidence>
<feature type="coiled-coil region" evidence="13">
    <location>
        <begin position="458"/>
        <end position="500"/>
    </location>
</feature>
<gene>
    <name evidence="16" type="ORF">MENT_LOCUS2945</name>
</gene>
<name>A0A6V7TPT6_MELEN</name>
<comment type="catalytic activity">
    <reaction evidence="1">
        <text>[E2 ubiquitin-conjugating enzyme]-S-ubiquitinyl-L-cysteine + [acceptor protein]-L-lysine = [E2 ubiquitin-conjugating enzyme]-L-cysteine + [acceptor protein]-N(6)-ubiquitinyl-L-lysine.</text>
        <dbReference type="EC" id="2.3.2.31"/>
    </reaction>
</comment>
<dbReference type="CDD" id="cd20360">
    <property type="entry name" value="Rcat_RBR_TRIAD1"/>
    <property type="match status" value="1"/>
</dbReference>
<dbReference type="Pfam" id="PF22191">
    <property type="entry name" value="IBR_1"/>
    <property type="match status" value="1"/>
</dbReference>
<evidence type="ECO:0000256" key="11">
    <source>
        <dbReference type="ARBA" id="ARBA00023242"/>
    </source>
</evidence>
<protein>
    <recommendedName>
        <fullName evidence="4">RBR-type E3 ubiquitin transferase</fullName>
        <ecNumber evidence="4">2.3.2.31</ecNumber>
    </recommendedName>
</protein>
<dbReference type="PANTHER" id="PTHR11685">
    <property type="entry name" value="RBR FAMILY RING FINGER AND IBR DOMAIN-CONTAINING"/>
    <property type="match status" value="1"/>
</dbReference>
<comment type="caution">
    <text evidence="16">The sequence shown here is derived from an EMBL/GenBank/DDBJ whole genome shotgun (WGS) entry which is preliminary data.</text>
</comment>
<dbReference type="GO" id="GO:0008270">
    <property type="term" value="F:zinc ion binding"/>
    <property type="evidence" value="ECO:0007669"/>
    <property type="project" value="UniProtKB-KW"/>
</dbReference>
<evidence type="ECO:0000259" key="15">
    <source>
        <dbReference type="PROSITE" id="PS51873"/>
    </source>
</evidence>
<keyword evidence="5" id="KW-0808">Transferase</keyword>
<reference evidence="16 17" key="1">
    <citation type="submission" date="2020-08" db="EMBL/GenBank/DDBJ databases">
        <authorList>
            <person name="Koutsovoulos G."/>
            <person name="Danchin GJ E."/>
        </authorList>
    </citation>
    <scope>NUCLEOTIDE SEQUENCE [LARGE SCALE GENOMIC DNA]</scope>
</reference>
<dbReference type="EMBL" id="CAJEWN010000009">
    <property type="protein sequence ID" value="CAD2130362.1"/>
    <property type="molecule type" value="Genomic_DNA"/>
</dbReference>
<keyword evidence="6" id="KW-0479">Metal-binding</keyword>
<dbReference type="InterPro" id="IPR001841">
    <property type="entry name" value="Znf_RING"/>
</dbReference>
<dbReference type="SMART" id="SM00647">
    <property type="entry name" value="IBR"/>
    <property type="match status" value="2"/>
</dbReference>
<dbReference type="SUPFAM" id="SSF57850">
    <property type="entry name" value="RING/U-box"/>
    <property type="match status" value="3"/>
</dbReference>
<dbReference type="PROSITE" id="PS51873">
    <property type="entry name" value="TRIAD"/>
    <property type="match status" value="1"/>
</dbReference>
<evidence type="ECO:0000313" key="16">
    <source>
        <dbReference type="EMBL" id="CAD2130362.1"/>
    </source>
</evidence>
<evidence type="ECO:0000256" key="9">
    <source>
        <dbReference type="ARBA" id="ARBA00022786"/>
    </source>
</evidence>
<keyword evidence="7" id="KW-0677">Repeat</keyword>
<feature type="domain" description="RING-type" evidence="14">
    <location>
        <begin position="148"/>
        <end position="192"/>
    </location>
</feature>
<dbReference type="FunFam" id="3.30.40.10:FF:000019">
    <property type="entry name" value="RBR-type E3 ubiquitin transferase"/>
    <property type="match status" value="1"/>
</dbReference>
<keyword evidence="8 12" id="KW-0863">Zinc-finger</keyword>
<dbReference type="CDD" id="cd16773">
    <property type="entry name" value="RING-HC_RBR_TRIAD1"/>
    <property type="match status" value="1"/>
</dbReference>
<dbReference type="PROSITE" id="PS50089">
    <property type="entry name" value="ZF_RING_2"/>
    <property type="match status" value="1"/>
</dbReference>
<keyword evidence="9" id="KW-0833">Ubl conjugation pathway</keyword>
<dbReference type="Pfam" id="PF19422">
    <property type="entry name" value="Ariadne"/>
    <property type="match status" value="1"/>
</dbReference>
<keyword evidence="10" id="KW-0862">Zinc</keyword>
<dbReference type="CDD" id="cd20344">
    <property type="entry name" value="BRcat_RBR_TRIAD1"/>
    <property type="match status" value="1"/>
</dbReference>
<dbReference type="Gene3D" id="1.20.120.1750">
    <property type="match status" value="1"/>
</dbReference>
<evidence type="ECO:0000256" key="2">
    <source>
        <dbReference type="ARBA" id="ARBA00004123"/>
    </source>
</evidence>
<proteinExistence type="inferred from homology"/>
<dbReference type="AlphaFoldDB" id="A0A6V7TPT6"/>
<dbReference type="Gene3D" id="3.30.40.10">
    <property type="entry name" value="Zinc/RING finger domain, C3HC4 (zinc finger)"/>
    <property type="match status" value="1"/>
</dbReference>
<dbReference type="InterPro" id="IPR031127">
    <property type="entry name" value="E3_UB_ligase_RBR"/>
</dbReference>